<protein>
    <submittedName>
        <fullName evidence="1">Uncharacterized protein</fullName>
    </submittedName>
</protein>
<evidence type="ECO:0000313" key="1">
    <source>
        <dbReference type="EMBL" id="MET4560056.1"/>
    </source>
</evidence>
<organism evidence="1 2">
    <name type="scientific">Lysinibacillus parviboronicapiens</name>
    <dbReference type="NCBI Taxonomy" id="436516"/>
    <lineage>
        <taxon>Bacteria</taxon>
        <taxon>Bacillati</taxon>
        <taxon>Bacillota</taxon>
        <taxon>Bacilli</taxon>
        <taxon>Bacillales</taxon>
        <taxon>Bacillaceae</taxon>
        <taxon>Lysinibacillus</taxon>
    </lineage>
</organism>
<name>A0ABV2PGH8_9BACI</name>
<accession>A0ABV2PGH8</accession>
<proteinExistence type="predicted"/>
<gene>
    <name evidence="1" type="ORF">ABIA69_001199</name>
</gene>
<keyword evidence="2" id="KW-1185">Reference proteome</keyword>
<evidence type="ECO:0000313" key="2">
    <source>
        <dbReference type="Proteomes" id="UP001549363"/>
    </source>
</evidence>
<reference evidence="1 2" key="1">
    <citation type="submission" date="2024-06" db="EMBL/GenBank/DDBJ databases">
        <title>Sorghum-associated microbial communities from plants grown in Nebraska, USA.</title>
        <authorList>
            <person name="Schachtman D."/>
        </authorList>
    </citation>
    <scope>NUCLEOTIDE SEQUENCE [LARGE SCALE GENOMIC DNA]</scope>
    <source>
        <strain evidence="1 2">736</strain>
    </source>
</reference>
<comment type="caution">
    <text evidence="1">The sequence shown here is derived from an EMBL/GenBank/DDBJ whole genome shotgun (WGS) entry which is preliminary data.</text>
</comment>
<dbReference type="RefSeq" id="WP_167395978.1">
    <property type="nucleotide sequence ID" value="NZ_JBEPSB010000003.1"/>
</dbReference>
<sequence length="55" mass="6430">MNADMALQATKTKQPFWRLVYARLLLLKEQHEDALTICYSSKNKGTTGYTNCHYY</sequence>
<dbReference type="EMBL" id="JBEPSB010000003">
    <property type="protein sequence ID" value="MET4560056.1"/>
    <property type="molecule type" value="Genomic_DNA"/>
</dbReference>
<dbReference type="Proteomes" id="UP001549363">
    <property type="component" value="Unassembled WGS sequence"/>
</dbReference>